<feature type="compositionally biased region" description="Basic and acidic residues" evidence="1">
    <location>
        <begin position="25"/>
        <end position="34"/>
    </location>
</feature>
<dbReference type="EMBL" id="LXQA010177295">
    <property type="protein sequence ID" value="MCI30140.1"/>
    <property type="molecule type" value="Genomic_DNA"/>
</dbReference>
<feature type="non-terminal residue" evidence="2">
    <location>
        <position position="1"/>
    </location>
</feature>
<proteinExistence type="predicted"/>
<feature type="region of interest" description="Disordered" evidence="1">
    <location>
        <begin position="16"/>
        <end position="67"/>
    </location>
</feature>
<feature type="compositionally biased region" description="Polar residues" evidence="1">
    <location>
        <begin position="50"/>
        <end position="60"/>
    </location>
</feature>
<comment type="caution">
    <text evidence="2">The sequence shown here is derived from an EMBL/GenBank/DDBJ whole genome shotgun (WGS) entry which is preliminary data.</text>
</comment>
<protein>
    <submittedName>
        <fullName evidence="2">Uncharacterized protein</fullName>
    </submittedName>
</protein>
<dbReference type="AlphaFoldDB" id="A0A392R2S1"/>
<dbReference type="Proteomes" id="UP000265520">
    <property type="component" value="Unassembled WGS sequence"/>
</dbReference>
<keyword evidence="3" id="KW-1185">Reference proteome</keyword>
<sequence length="151" mass="16291">VQQVGLPLCHKLAMSLKSSGKRKKDANTAKDGSKNRHSVGRSCSGPQHPEPTSCQRSVEQPGNDLQVALPMPPTGINHLVDDDGDFVPASCSATEGVIVTKEEEAKILLGIQKEVGFTFDASDVEIQSKLVVLEYNDKANNVERVHTNSDQ</sequence>
<organism evidence="2 3">
    <name type="scientific">Trifolium medium</name>
    <dbReference type="NCBI Taxonomy" id="97028"/>
    <lineage>
        <taxon>Eukaryota</taxon>
        <taxon>Viridiplantae</taxon>
        <taxon>Streptophyta</taxon>
        <taxon>Embryophyta</taxon>
        <taxon>Tracheophyta</taxon>
        <taxon>Spermatophyta</taxon>
        <taxon>Magnoliopsida</taxon>
        <taxon>eudicotyledons</taxon>
        <taxon>Gunneridae</taxon>
        <taxon>Pentapetalae</taxon>
        <taxon>rosids</taxon>
        <taxon>fabids</taxon>
        <taxon>Fabales</taxon>
        <taxon>Fabaceae</taxon>
        <taxon>Papilionoideae</taxon>
        <taxon>50 kb inversion clade</taxon>
        <taxon>NPAAA clade</taxon>
        <taxon>Hologalegina</taxon>
        <taxon>IRL clade</taxon>
        <taxon>Trifolieae</taxon>
        <taxon>Trifolium</taxon>
    </lineage>
</organism>
<accession>A0A392R2S1</accession>
<evidence type="ECO:0000313" key="2">
    <source>
        <dbReference type="EMBL" id="MCI30140.1"/>
    </source>
</evidence>
<name>A0A392R2S1_9FABA</name>
<evidence type="ECO:0000313" key="3">
    <source>
        <dbReference type="Proteomes" id="UP000265520"/>
    </source>
</evidence>
<evidence type="ECO:0000256" key="1">
    <source>
        <dbReference type="SAM" id="MobiDB-lite"/>
    </source>
</evidence>
<reference evidence="2 3" key="1">
    <citation type="journal article" date="2018" name="Front. Plant Sci.">
        <title>Red Clover (Trifolium pratense) and Zigzag Clover (T. medium) - A Picture of Genomic Similarities and Differences.</title>
        <authorList>
            <person name="Dluhosova J."/>
            <person name="Istvanek J."/>
            <person name="Nedelnik J."/>
            <person name="Repkova J."/>
        </authorList>
    </citation>
    <scope>NUCLEOTIDE SEQUENCE [LARGE SCALE GENOMIC DNA]</scope>
    <source>
        <strain evidence="3">cv. 10/8</strain>
        <tissue evidence="2">Leaf</tissue>
    </source>
</reference>